<gene>
    <name evidence="1" type="ORF">ILEXP_LOCUS33003</name>
</gene>
<reference evidence="1 2" key="1">
    <citation type="submission" date="2024-02" db="EMBL/GenBank/DDBJ databases">
        <authorList>
            <person name="Vignale AGUSTIN F."/>
            <person name="Sosa J E."/>
            <person name="Modenutti C."/>
        </authorList>
    </citation>
    <scope>NUCLEOTIDE SEQUENCE [LARGE SCALE GENOMIC DNA]</scope>
</reference>
<dbReference type="Proteomes" id="UP001642360">
    <property type="component" value="Unassembled WGS sequence"/>
</dbReference>
<proteinExistence type="predicted"/>
<accession>A0ABC8TA88</accession>
<keyword evidence="2" id="KW-1185">Reference proteome</keyword>
<evidence type="ECO:0000313" key="2">
    <source>
        <dbReference type="Proteomes" id="UP001642360"/>
    </source>
</evidence>
<protein>
    <submittedName>
        <fullName evidence="1">Uncharacterized protein</fullName>
    </submittedName>
</protein>
<name>A0ABC8TA88_9AQUA</name>
<sequence length="103" mass="11559">MLYIEKKEERGQPGTAMALFSNIFSCFSESSGTSKYICNGDVCVLRDQKAARSMKLKSNPKQRIRTQFSRNKSLGQASGADELRLESLVINLFAVIGFLQEKF</sequence>
<evidence type="ECO:0000313" key="1">
    <source>
        <dbReference type="EMBL" id="CAK9163933.1"/>
    </source>
</evidence>
<comment type="caution">
    <text evidence="1">The sequence shown here is derived from an EMBL/GenBank/DDBJ whole genome shotgun (WGS) entry which is preliminary data.</text>
</comment>
<organism evidence="1 2">
    <name type="scientific">Ilex paraguariensis</name>
    <name type="common">yerba mate</name>
    <dbReference type="NCBI Taxonomy" id="185542"/>
    <lineage>
        <taxon>Eukaryota</taxon>
        <taxon>Viridiplantae</taxon>
        <taxon>Streptophyta</taxon>
        <taxon>Embryophyta</taxon>
        <taxon>Tracheophyta</taxon>
        <taxon>Spermatophyta</taxon>
        <taxon>Magnoliopsida</taxon>
        <taxon>eudicotyledons</taxon>
        <taxon>Gunneridae</taxon>
        <taxon>Pentapetalae</taxon>
        <taxon>asterids</taxon>
        <taxon>campanulids</taxon>
        <taxon>Aquifoliales</taxon>
        <taxon>Aquifoliaceae</taxon>
        <taxon>Ilex</taxon>
    </lineage>
</organism>
<dbReference type="AlphaFoldDB" id="A0ABC8TA88"/>
<dbReference type="EMBL" id="CAUOFW020004114">
    <property type="protein sequence ID" value="CAK9163933.1"/>
    <property type="molecule type" value="Genomic_DNA"/>
</dbReference>